<comment type="caution">
    <text evidence="1">The sequence shown here is derived from an EMBL/GenBank/DDBJ whole genome shotgun (WGS) entry which is preliminary data.</text>
</comment>
<dbReference type="Proteomes" id="UP000629468">
    <property type="component" value="Unassembled WGS sequence"/>
</dbReference>
<dbReference type="AlphaFoldDB" id="A0A8H7F643"/>
<accession>A0A8H7F643</accession>
<dbReference type="EMBL" id="JABXXO010000004">
    <property type="protein sequence ID" value="KAF7778439.1"/>
    <property type="molecule type" value="Genomic_DNA"/>
</dbReference>
<evidence type="ECO:0000313" key="1">
    <source>
        <dbReference type="EMBL" id="KAF7778439.1"/>
    </source>
</evidence>
<organism evidence="1 2">
    <name type="scientific">Agaricus bisporus var. burnettii</name>
    <dbReference type="NCBI Taxonomy" id="192524"/>
    <lineage>
        <taxon>Eukaryota</taxon>
        <taxon>Fungi</taxon>
        <taxon>Dikarya</taxon>
        <taxon>Basidiomycota</taxon>
        <taxon>Agaricomycotina</taxon>
        <taxon>Agaricomycetes</taxon>
        <taxon>Agaricomycetidae</taxon>
        <taxon>Agaricales</taxon>
        <taxon>Agaricineae</taxon>
        <taxon>Agaricaceae</taxon>
        <taxon>Agaricus</taxon>
    </lineage>
</organism>
<reference evidence="1 2" key="1">
    <citation type="journal article" name="Sci. Rep.">
        <title>Telomere-to-telomere assembled and centromere annotated genomes of the two main subspecies of the button mushroom Agaricus bisporus reveal especially polymorphic chromosome ends.</title>
        <authorList>
            <person name="Sonnenberg A.S.M."/>
            <person name="Sedaghat-Telgerd N."/>
            <person name="Lavrijssen B."/>
            <person name="Ohm R.A."/>
            <person name="Hendrickx P.M."/>
            <person name="Scholtmeijer K."/>
            <person name="Baars J.J.P."/>
            <person name="van Peer A."/>
        </authorList>
    </citation>
    <scope>NUCLEOTIDE SEQUENCE [LARGE SCALE GENOMIC DNA]</scope>
    <source>
        <strain evidence="1 2">H119_p4</strain>
    </source>
</reference>
<proteinExistence type="predicted"/>
<name>A0A8H7F643_AGABI</name>
<evidence type="ECO:0000313" key="2">
    <source>
        <dbReference type="Proteomes" id="UP000629468"/>
    </source>
</evidence>
<sequence>MALGTGHVLCLDFNTRRSPRLVLHGESQVTEKQSSHKALLVLLIGPIGSKVEEFVEKVTGRLSNNSQDSLVVPSEPQIRIQEMDINRTGEKPERIIFLIPTLFDGDNINEKSILKKVKKWLRCNRAQKPNIDRILYFGDPEGNYQIPLKPVGVYWSSLKKVCGTDDTNIITDKIAFVQPDGRGSRVRSNVPEEWCFLTERKENVFALEEESANNLIDRIINGL</sequence>
<gene>
    <name evidence="1" type="ORF">Agabi119p4_2784</name>
</gene>
<protein>
    <submittedName>
        <fullName evidence="1">Uncharacterized protein</fullName>
    </submittedName>
</protein>